<dbReference type="SUPFAM" id="SSF57667">
    <property type="entry name" value="beta-beta-alpha zinc fingers"/>
    <property type="match status" value="2"/>
</dbReference>
<evidence type="ECO:0000256" key="8">
    <source>
        <dbReference type="PROSITE-ProRule" id="PRU00042"/>
    </source>
</evidence>
<dbReference type="AlphaFoldDB" id="A0A914ZMW1"/>
<dbReference type="GO" id="GO:0000978">
    <property type="term" value="F:RNA polymerase II cis-regulatory region sequence-specific DNA binding"/>
    <property type="evidence" value="ECO:0007669"/>
    <property type="project" value="TreeGrafter"/>
</dbReference>
<proteinExistence type="predicted"/>
<accession>A0A914ZMW1</accession>
<feature type="region of interest" description="Disordered" evidence="9">
    <location>
        <begin position="256"/>
        <end position="323"/>
    </location>
</feature>
<evidence type="ECO:0000259" key="10">
    <source>
        <dbReference type="PROSITE" id="PS50157"/>
    </source>
</evidence>
<keyword evidence="5" id="KW-0862">Zinc</keyword>
<keyword evidence="2" id="KW-0479">Metal-binding</keyword>
<dbReference type="PROSITE" id="PS00028">
    <property type="entry name" value="ZINC_FINGER_C2H2_1"/>
    <property type="match status" value="3"/>
</dbReference>
<feature type="domain" description="C2H2-type" evidence="10">
    <location>
        <begin position="409"/>
        <end position="438"/>
    </location>
</feature>
<feature type="compositionally biased region" description="Polar residues" evidence="9">
    <location>
        <begin position="259"/>
        <end position="284"/>
    </location>
</feature>
<evidence type="ECO:0000256" key="4">
    <source>
        <dbReference type="ARBA" id="ARBA00022771"/>
    </source>
</evidence>
<sequence>MSSSNECVSGLLDDISMENHFSDVDFSYSSNMTFDMHPICGEDFLLSGEETISSSVDTANDMDECIDFDNITTIPQLNVVRSPNKMRNDRTQAVMGVRNGLSPNAFSKESIILEPSNSKADMTLLTSNVANVSRNYEVRPVTSPGRVPTSLTGCGQWKRRRVQIRTANGEYETSVWVATVPSTIVKTVSSSPSVSGNAPKQRSPRFVGPRYEWEAFDLEEHLLQDSHNDPTLSSTAQRFEEGLVSPSAVGIGSALARQDNASDPVTTSHEVTPGTMQIDSSFRGNSAGIVSKGARKPNGATEIPSISPQGKFKKSKKEDAEVSNTFKPVRMIKVHRVSESISRTRKSMLRKVPCPHENCTKLFKNCAALRKHVVFHAPPSHKCAECGRAFVERSKLRRHQLVHTGEKPFHCDFEGCGKRFSLVFNLRTHQRLHLGDKPFVCPRCEKAFAQSTNLKSHMKTHEKYESREMLEAAQREVTGGLLLEQAAEYFDGFMHDRTFE</sequence>
<evidence type="ECO:0000256" key="6">
    <source>
        <dbReference type="ARBA" id="ARBA00023125"/>
    </source>
</evidence>
<dbReference type="Gene3D" id="3.30.160.60">
    <property type="entry name" value="Classic Zinc Finger"/>
    <property type="match status" value="3"/>
</dbReference>
<evidence type="ECO:0000313" key="11">
    <source>
        <dbReference type="Proteomes" id="UP000887569"/>
    </source>
</evidence>
<dbReference type="PROSITE" id="PS50157">
    <property type="entry name" value="ZINC_FINGER_C2H2_2"/>
    <property type="match status" value="3"/>
</dbReference>
<dbReference type="FunFam" id="3.30.160.60:FF:000736">
    <property type="entry name" value="Zinc finger protein 423"/>
    <property type="match status" value="1"/>
</dbReference>
<keyword evidence="11" id="KW-1185">Reference proteome</keyword>
<comment type="subcellular location">
    <subcellularLocation>
        <location evidence="1">Nucleus</location>
    </subcellularLocation>
</comment>
<dbReference type="PANTHER" id="PTHR14003:SF19">
    <property type="entry name" value="YY2 TRANSCRIPTION FACTOR"/>
    <property type="match status" value="1"/>
</dbReference>
<organism evidence="11 12">
    <name type="scientific">Parascaris univalens</name>
    <name type="common">Nematode worm</name>
    <dbReference type="NCBI Taxonomy" id="6257"/>
    <lineage>
        <taxon>Eukaryota</taxon>
        <taxon>Metazoa</taxon>
        <taxon>Ecdysozoa</taxon>
        <taxon>Nematoda</taxon>
        <taxon>Chromadorea</taxon>
        <taxon>Rhabditida</taxon>
        <taxon>Spirurina</taxon>
        <taxon>Ascaridomorpha</taxon>
        <taxon>Ascaridoidea</taxon>
        <taxon>Ascarididae</taxon>
        <taxon>Parascaris</taxon>
    </lineage>
</organism>
<dbReference type="Pfam" id="PF00096">
    <property type="entry name" value="zf-C2H2"/>
    <property type="match status" value="3"/>
</dbReference>
<evidence type="ECO:0000313" key="12">
    <source>
        <dbReference type="WBParaSite" id="PgB10_g011_t03"/>
    </source>
</evidence>
<dbReference type="GO" id="GO:0005667">
    <property type="term" value="C:transcription regulator complex"/>
    <property type="evidence" value="ECO:0007669"/>
    <property type="project" value="TreeGrafter"/>
</dbReference>
<dbReference type="SMART" id="SM00355">
    <property type="entry name" value="ZnF_C2H2"/>
    <property type="match status" value="4"/>
</dbReference>
<evidence type="ECO:0000256" key="3">
    <source>
        <dbReference type="ARBA" id="ARBA00022737"/>
    </source>
</evidence>
<keyword evidence="7" id="KW-0539">Nucleus</keyword>
<dbReference type="FunFam" id="3.30.160.60:FF:001498">
    <property type="entry name" value="Zinc finger protein 404"/>
    <property type="match status" value="1"/>
</dbReference>
<evidence type="ECO:0000313" key="13">
    <source>
        <dbReference type="WBParaSite" id="PgB10_g011_t04"/>
    </source>
</evidence>
<dbReference type="GO" id="GO:0008270">
    <property type="term" value="F:zinc ion binding"/>
    <property type="evidence" value="ECO:0007669"/>
    <property type="project" value="UniProtKB-KW"/>
</dbReference>
<keyword evidence="3" id="KW-0677">Repeat</keyword>
<dbReference type="GO" id="GO:0000981">
    <property type="term" value="F:DNA-binding transcription factor activity, RNA polymerase II-specific"/>
    <property type="evidence" value="ECO:0007669"/>
    <property type="project" value="TreeGrafter"/>
</dbReference>
<dbReference type="InterPro" id="IPR036236">
    <property type="entry name" value="Znf_C2H2_sf"/>
</dbReference>
<dbReference type="FunFam" id="3.30.160.60:FF:000104">
    <property type="entry name" value="Transcriptional repressor protein YY1"/>
    <property type="match status" value="1"/>
</dbReference>
<feature type="domain" description="C2H2-type" evidence="10">
    <location>
        <begin position="381"/>
        <end position="408"/>
    </location>
</feature>
<dbReference type="WBParaSite" id="PgB10_g011_t04">
    <property type="protein sequence ID" value="PgB10_g011_t04"/>
    <property type="gene ID" value="PgB10_g011"/>
</dbReference>
<dbReference type="GO" id="GO:0031519">
    <property type="term" value="C:PcG protein complex"/>
    <property type="evidence" value="ECO:0007669"/>
    <property type="project" value="TreeGrafter"/>
</dbReference>
<protein>
    <submittedName>
        <fullName evidence="12 13">C2H2-type domain-containing protein</fullName>
    </submittedName>
</protein>
<dbReference type="WBParaSite" id="PgB10_g011_t03">
    <property type="protein sequence ID" value="PgB10_g011_t03"/>
    <property type="gene ID" value="PgB10_g011"/>
</dbReference>
<evidence type="ECO:0000256" key="5">
    <source>
        <dbReference type="ARBA" id="ARBA00022833"/>
    </source>
</evidence>
<name>A0A914ZMW1_PARUN</name>
<feature type="domain" description="C2H2-type" evidence="10">
    <location>
        <begin position="439"/>
        <end position="466"/>
    </location>
</feature>
<keyword evidence="4 8" id="KW-0863">Zinc-finger</keyword>
<dbReference type="GO" id="GO:0000785">
    <property type="term" value="C:chromatin"/>
    <property type="evidence" value="ECO:0007669"/>
    <property type="project" value="TreeGrafter"/>
</dbReference>
<dbReference type="PANTHER" id="PTHR14003">
    <property type="entry name" value="TRANSCRIPTIONAL REPRESSOR PROTEIN YY"/>
    <property type="match status" value="1"/>
</dbReference>
<dbReference type="InterPro" id="IPR013087">
    <property type="entry name" value="Znf_C2H2_type"/>
</dbReference>
<dbReference type="Proteomes" id="UP000887569">
    <property type="component" value="Unplaced"/>
</dbReference>
<evidence type="ECO:0000256" key="7">
    <source>
        <dbReference type="ARBA" id="ARBA00023242"/>
    </source>
</evidence>
<keyword evidence="6" id="KW-0238">DNA-binding</keyword>
<reference evidence="12 13" key="1">
    <citation type="submission" date="2022-11" db="UniProtKB">
        <authorList>
            <consortium name="WormBaseParasite"/>
        </authorList>
    </citation>
    <scope>IDENTIFICATION</scope>
</reference>
<evidence type="ECO:0000256" key="1">
    <source>
        <dbReference type="ARBA" id="ARBA00004123"/>
    </source>
</evidence>
<evidence type="ECO:0000256" key="9">
    <source>
        <dbReference type="SAM" id="MobiDB-lite"/>
    </source>
</evidence>
<evidence type="ECO:0000256" key="2">
    <source>
        <dbReference type="ARBA" id="ARBA00022723"/>
    </source>
</evidence>